<dbReference type="InterPro" id="IPR011335">
    <property type="entry name" value="Restrct_endonuc-II-like"/>
</dbReference>
<comment type="caution">
    <text evidence="2">The sequence shown here is derived from an EMBL/GenBank/DDBJ whole genome shotgun (WGS) entry which is preliminary data.</text>
</comment>
<dbReference type="Pfam" id="PF01381">
    <property type="entry name" value="HTH_3"/>
    <property type="match status" value="1"/>
</dbReference>
<accession>A0ABV1H7I6</accession>
<keyword evidence="2" id="KW-0255">Endonuclease</keyword>
<dbReference type="PROSITE" id="PS50943">
    <property type="entry name" value="HTH_CROC1"/>
    <property type="match status" value="1"/>
</dbReference>
<keyword evidence="2" id="KW-0378">Hydrolase</keyword>
<dbReference type="InterPro" id="IPR001387">
    <property type="entry name" value="Cro/C1-type_HTH"/>
</dbReference>
<dbReference type="EMBL" id="JBBMFS010000008">
    <property type="protein sequence ID" value="MEQ2555415.1"/>
    <property type="molecule type" value="Genomic_DNA"/>
</dbReference>
<dbReference type="SUPFAM" id="SSF52980">
    <property type="entry name" value="Restriction endonuclease-like"/>
    <property type="match status" value="1"/>
</dbReference>
<protein>
    <submittedName>
        <fullName evidence="2">Uma2 family endonuclease</fullName>
    </submittedName>
</protein>
<reference evidence="2" key="1">
    <citation type="submission" date="2024-03" db="EMBL/GenBank/DDBJ databases">
        <title>Human intestinal bacterial collection.</title>
        <authorList>
            <person name="Pauvert C."/>
            <person name="Hitch T.C.A."/>
            <person name="Clavel T."/>
        </authorList>
    </citation>
    <scope>NUCLEOTIDE SEQUENCE [LARGE SCALE GENOMIC DNA]</scope>
    <source>
        <strain evidence="2">CLA-AA-H89B</strain>
    </source>
</reference>
<evidence type="ECO:0000313" key="2">
    <source>
        <dbReference type="EMBL" id="MEQ2555415.1"/>
    </source>
</evidence>
<dbReference type="Pfam" id="PF05685">
    <property type="entry name" value="Uma2"/>
    <property type="match status" value="1"/>
</dbReference>
<dbReference type="PANTHER" id="PTHR34107">
    <property type="entry name" value="SLL0198 PROTEIN-RELATED"/>
    <property type="match status" value="1"/>
</dbReference>
<dbReference type="InterPro" id="IPR008538">
    <property type="entry name" value="Uma2"/>
</dbReference>
<dbReference type="GO" id="GO:0004519">
    <property type="term" value="F:endonuclease activity"/>
    <property type="evidence" value="ECO:0007669"/>
    <property type="project" value="UniProtKB-KW"/>
</dbReference>
<gene>
    <name evidence="2" type="ORF">WMO37_10405</name>
</gene>
<feature type="domain" description="HTH cro/C1-type" evidence="1">
    <location>
        <begin position="28"/>
        <end position="77"/>
    </location>
</feature>
<keyword evidence="2" id="KW-0540">Nuclease</keyword>
<evidence type="ECO:0000259" key="1">
    <source>
        <dbReference type="PROSITE" id="PS50943"/>
    </source>
</evidence>
<dbReference type="Gene3D" id="1.10.260.40">
    <property type="entry name" value="lambda repressor-like DNA-binding domains"/>
    <property type="match status" value="1"/>
</dbReference>
<dbReference type="Gene3D" id="3.90.1570.10">
    <property type="entry name" value="tt1808, chain A"/>
    <property type="match status" value="1"/>
</dbReference>
<dbReference type="SUPFAM" id="SSF47413">
    <property type="entry name" value="lambda repressor-like DNA-binding domains"/>
    <property type="match status" value="1"/>
</dbReference>
<dbReference type="CDD" id="cd06260">
    <property type="entry name" value="DUF820-like"/>
    <property type="match status" value="1"/>
</dbReference>
<dbReference type="Proteomes" id="UP001546774">
    <property type="component" value="Unassembled WGS sequence"/>
</dbReference>
<sequence>MIHNKFVSYCIRFVLPIERTIAMNLSQMQYYKQQYGYSYDRLSQLTGIPKGTIQKIFTGVTKSPRYETLQALERVLKPENPSKAAESTKGLYMESRQSGADAGVNQSDRVCETVVPYGQKKQGEYTLEDYYALPEDKRYELIDGVLYEMTAPTTLHQIIALQMCYQIEKFIEGKEGSCMTYIAPVDVQLDCDDKTMVEPDVIILCDRSKDINRCIYGAPDFVAEVLSKSTRRKDIGVKTYKYANAGVREYWMIDPKDMKVIVYTFAQNDDAEDTVSIFGFQDKIPVGIYNGELKIDFAKISKRLEANN</sequence>
<dbReference type="PANTHER" id="PTHR34107:SF4">
    <property type="entry name" value="SLL1222 PROTEIN"/>
    <property type="match status" value="1"/>
</dbReference>
<organism evidence="2 3">
    <name type="scientific">Lachnospira intestinalis</name>
    <dbReference type="NCBI Taxonomy" id="3133158"/>
    <lineage>
        <taxon>Bacteria</taxon>
        <taxon>Bacillati</taxon>
        <taxon>Bacillota</taxon>
        <taxon>Clostridia</taxon>
        <taxon>Lachnospirales</taxon>
        <taxon>Lachnospiraceae</taxon>
        <taxon>Lachnospira</taxon>
    </lineage>
</organism>
<proteinExistence type="predicted"/>
<name>A0ABV1H7I6_9FIRM</name>
<keyword evidence="3" id="KW-1185">Reference proteome</keyword>
<evidence type="ECO:0000313" key="3">
    <source>
        <dbReference type="Proteomes" id="UP001546774"/>
    </source>
</evidence>
<dbReference type="InterPro" id="IPR012296">
    <property type="entry name" value="Nuclease_put_TT1808"/>
</dbReference>
<dbReference type="InterPro" id="IPR010982">
    <property type="entry name" value="Lambda_DNA-bd_dom_sf"/>
</dbReference>